<keyword evidence="1" id="KW-0812">Transmembrane</keyword>
<keyword evidence="1" id="KW-0472">Membrane</keyword>
<feature type="transmembrane region" description="Helical" evidence="1">
    <location>
        <begin position="25"/>
        <end position="48"/>
    </location>
</feature>
<proteinExistence type="predicted"/>
<accession>A0A4R3VKJ4</accession>
<keyword evidence="1" id="KW-1133">Transmembrane helix</keyword>
<dbReference type="RefSeq" id="WP_132569132.1">
    <property type="nucleotide sequence ID" value="NZ_CBCSGL010000004.1"/>
</dbReference>
<protein>
    <submittedName>
        <fullName evidence="2">Uncharacterized protein</fullName>
    </submittedName>
</protein>
<dbReference type="Proteomes" id="UP000295110">
    <property type="component" value="Unassembled WGS sequence"/>
</dbReference>
<gene>
    <name evidence="2" type="ORF">EV671_1001187</name>
</gene>
<name>A0A4R3VKJ4_ROSSA</name>
<dbReference type="AlphaFoldDB" id="A0A4R3VKJ4"/>
<evidence type="ECO:0000313" key="3">
    <source>
        <dbReference type="Proteomes" id="UP000295110"/>
    </source>
</evidence>
<dbReference type="EMBL" id="SMBU01000001">
    <property type="protein sequence ID" value="TCV04432.1"/>
    <property type="molecule type" value="Genomic_DNA"/>
</dbReference>
<sequence>MPIHPDCAGTSDLILVAGRCVPRQLVTSLLVFWLIGVAALVLMVWFIARREKRLRQRRDRRRKETQRRRRARP</sequence>
<organism evidence="2 3">
    <name type="scientific">Roseateles saccharophilus</name>
    <name type="common">Pseudomonas saccharophila</name>
    <dbReference type="NCBI Taxonomy" id="304"/>
    <lineage>
        <taxon>Bacteria</taxon>
        <taxon>Pseudomonadati</taxon>
        <taxon>Pseudomonadota</taxon>
        <taxon>Betaproteobacteria</taxon>
        <taxon>Burkholderiales</taxon>
        <taxon>Sphaerotilaceae</taxon>
        <taxon>Roseateles</taxon>
    </lineage>
</organism>
<reference evidence="2 3" key="1">
    <citation type="submission" date="2019-03" db="EMBL/GenBank/DDBJ databases">
        <title>Genomic Encyclopedia of Type Strains, Phase IV (KMG-IV): sequencing the most valuable type-strain genomes for metagenomic binning, comparative biology and taxonomic classification.</title>
        <authorList>
            <person name="Goeker M."/>
        </authorList>
    </citation>
    <scope>NUCLEOTIDE SEQUENCE [LARGE SCALE GENOMIC DNA]</scope>
    <source>
        <strain evidence="2 3">DSM 654</strain>
    </source>
</reference>
<evidence type="ECO:0000313" key="2">
    <source>
        <dbReference type="EMBL" id="TCV04432.1"/>
    </source>
</evidence>
<evidence type="ECO:0000256" key="1">
    <source>
        <dbReference type="SAM" id="Phobius"/>
    </source>
</evidence>
<keyword evidence="3" id="KW-1185">Reference proteome</keyword>
<comment type="caution">
    <text evidence="2">The sequence shown here is derived from an EMBL/GenBank/DDBJ whole genome shotgun (WGS) entry which is preliminary data.</text>
</comment>